<comment type="caution">
    <text evidence="8">The sequence shown here is derived from an EMBL/GenBank/DDBJ whole genome shotgun (WGS) entry which is preliminary data.</text>
</comment>
<dbReference type="PANTHER" id="PTHR38459">
    <property type="entry name" value="PROPHAGE BACTOPRENOL-LINKED GLUCOSE TRANSLOCASE HOMOLOG"/>
    <property type="match status" value="1"/>
</dbReference>
<evidence type="ECO:0000256" key="4">
    <source>
        <dbReference type="ARBA" id="ARBA00022989"/>
    </source>
</evidence>
<evidence type="ECO:0000256" key="2">
    <source>
        <dbReference type="ARBA" id="ARBA00009399"/>
    </source>
</evidence>
<comment type="subcellular location">
    <subcellularLocation>
        <location evidence="1">Membrane</location>
        <topology evidence="1">Multi-pass membrane protein</topology>
    </subcellularLocation>
</comment>
<organism evidence="8 9">
    <name type="scientific">Candidatus Colwellbacteria bacterium GWA2_46_10</name>
    <dbReference type="NCBI Taxonomy" id="1797684"/>
    <lineage>
        <taxon>Bacteria</taxon>
        <taxon>Candidatus Colwelliibacteriota</taxon>
    </lineage>
</organism>
<evidence type="ECO:0000259" key="7">
    <source>
        <dbReference type="Pfam" id="PF04138"/>
    </source>
</evidence>
<dbReference type="GO" id="GO:0005886">
    <property type="term" value="C:plasma membrane"/>
    <property type="evidence" value="ECO:0007669"/>
    <property type="project" value="TreeGrafter"/>
</dbReference>
<feature type="domain" description="GtrA/DPMS transmembrane" evidence="7">
    <location>
        <begin position="69"/>
        <end position="195"/>
    </location>
</feature>
<accession>A0A1G1YWW3</accession>
<comment type="similarity">
    <text evidence="2">Belongs to the GtrA family.</text>
</comment>
<dbReference type="PANTHER" id="PTHR38459:SF1">
    <property type="entry name" value="PROPHAGE BACTOPRENOL-LINKED GLUCOSE TRANSLOCASE HOMOLOG"/>
    <property type="match status" value="1"/>
</dbReference>
<evidence type="ECO:0000313" key="8">
    <source>
        <dbReference type="EMBL" id="OGY56878.1"/>
    </source>
</evidence>
<keyword evidence="4 6" id="KW-1133">Transmembrane helix</keyword>
<sequence length="199" mass="21637">MNKKDLGLSLLSAILVGVLSFPTVNNILLEYSLGTRFLISLVLAALTLIGLATLRFLSRYVKVFWQIAKFIVVGGLNTFLDFAVLNLLIAVTGIATGVGFSAFKAFSFSTAVVNSYFWNKHWTFETKSGNKAEFVEFLAVSVVGLGINVGSASLMVNYIQPLFGLNPVTWANLSALAATFLAMAWNFLGYKLVVFKKAS</sequence>
<evidence type="ECO:0000256" key="6">
    <source>
        <dbReference type="SAM" id="Phobius"/>
    </source>
</evidence>
<evidence type="ECO:0000256" key="3">
    <source>
        <dbReference type="ARBA" id="ARBA00022692"/>
    </source>
</evidence>
<dbReference type="Pfam" id="PF04138">
    <property type="entry name" value="GtrA_DPMS_TM"/>
    <property type="match status" value="1"/>
</dbReference>
<feature type="transmembrane region" description="Helical" evidence="6">
    <location>
        <begin position="70"/>
        <end position="91"/>
    </location>
</feature>
<gene>
    <name evidence="8" type="ORF">A2119_00680</name>
</gene>
<name>A0A1G1YWW3_9BACT</name>
<protein>
    <recommendedName>
        <fullName evidence="7">GtrA/DPMS transmembrane domain-containing protein</fullName>
    </recommendedName>
</protein>
<feature type="transmembrane region" description="Helical" evidence="6">
    <location>
        <begin position="137"/>
        <end position="159"/>
    </location>
</feature>
<keyword evidence="3 6" id="KW-0812">Transmembrane</keyword>
<dbReference type="GO" id="GO:0000271">
    <property type="term" value="P:polysaccharide biosynthetic process"/>
    <property type="evidence" value="ECO:0007669"/>
    <property type="project" value="InterPro"/>
</dbReference>
<feature type="transmembrane region" description="Helical" evidence="6">
    <location>
        <begin position="171"/>
        <end position="193"/>
    </location>
</feature>
<dbReference type="EMBL" id="MHIS01000005">
    <property type="protein sequence ID" value="OGY56878.1"/>
    <property type="molecule type" value="Genomic_DNA"/>
</dbReference>
<keyword evidence="5 6" id="KW-0472">Membrane</keyword>
<evidence type="ECO:0000256" key="5">
    <source>
        <dbReference type="ARBA" id="ARBA00023136"/>
    </source>
</evidence>
<dbReference type="Proteomes" id="UP000178179">
    <property type="component" value="Unassembled WGS sequence"/>
</dbReference>
<evidence type="ECO:0000256" key="1">
    <source>
        <dbReference type="ARBA" id="ARBA00004141"/>
    </source>
</evidence>
<reference evidence="8 9" key="1">
    <citation type="journal article" date="2016" name="Nat. Commun.">
        <title>Thousands of microbial genomes shed light on interconnected biogeochemical processes in an aquifer system.</title>
        <authorList>
            <person name="Anantharaman K."/>
            <person name="Brown C.T."/>
            <person name="Hug L.A."/>
            <person name="Sharon I."/>
            <person name="Castelle C.J."/>
            <person name="Probst A.J."/>
            <person name="Thomas B.C."/>
            <person name="Singh A."/>
            <person name="Wilkins M.J."/>
            <person name="Karaoz U."/>
            <person name="Brodie E.L."/>
            <person name="Williams K.H."/>
            <person name="Hubbard S.S."/>
            <person name="Banfield J.F."/>
        </authorList>
    </citation>
    <scope>NUCLEOTIDE SEQUENCE [LARGE SCALE GENOMIC DNA]</scope>
</reference>
<dbReference type="AlphaFoldDB" id="A0A1G1YWW3"/>
<feature type="transmembrane region" description="Helical" evidence="6">
    <location>
        <begin position="97"/>
        <end position="117"/>
    </location>
</feature>
<feature type="transmembrane region" description="Helical" evidence="6">
    <location>
        <begin position="36"/>
        <end position="58"/>
    </location>
</feature>
<proteinExistence type="inferred from homology"/>
<evidence type="ECO:0000313" key="9">
    <source>
        <dbReference type="Proteomes" id="UP000178179"/>
    </source>
</evidence>
<dbReference type="InterPro" id="IPR051401">
    <property type="entry name" value="GtrA_CellWall_Glycosyl"/>
</dbReference>
<dbReference type="InterPro" id="IPR007267">
    <property type="entry name" value="GtrA_DPMS_TM"/>
</dbReference>